<organism evidence="11 12">
    <name type="scientific">Limnobacter thiooxidans</name>
    <dbReference type="NCBI Taxonomy" id="131080"/>
    <lineage>
        <taxon>Bacteria</taxon>
        <taxon>Pseudomonadati</taxon>
        <taxon>Pseudomonadota</taxon>
        <taxon>Betaproteobacteria</taxon>
        <taxon>Burkholderiales</taxon>
        <taxon>Burkholderiaceae</taxon>
        <taxon>Limnobacter</taxon>
    </lineage>
</organism>
<keyword evidence="9" id="KW-0511">Multifunctional enzyme</keyword>
<keyword evidence="4" id="KW-0808">Transferase</keyword>
<name>A0AA86J0U1_9BURK</name>
<dbReference type="KEGG" id="lto:RGQ30_00500"/>
<dbReference type="InterPro" id="IPR036188">
    <property type="entry name" value="FAD/NAD-bd_sf"/>
</dbReference>
<protein>
    <recommendedName>
        <fullName evidence="10">FAD dependent oxidoreductase domain-containing protein</fullName>
    </recommendedName>
</protein>
<dbReference type="Gene3D" id="3.50.50.60">
    <property type="entry name" value="FAD/NAD(P)-binding domain"/>
    <property type="match status" value="1"/>
</dbReference>
<dbReference type="PANTHER" id="PTHR13847:SF283">
    <property type="entry name" value="TRNA 5-METHYLAMINOMETHYL-2-THIOURIDINE BIOSYNTHESIS BIFUNCTIONAL PROTEIN MNMC"/>
    <property type="match status" value="1"/>
</dbReference>
<evidence type="ECO:0000256" key="4">
    <source>
        <dbReference type="ARBA" id="ARBA00022679"/>
    </source>
</evidence>
<dbReference type="PANTHER" id="PTHR13847">
    <property type="entry name" value="SARCOSINE DEHYDROGENASE-RELATED"/>
    <property type="match status" value="1"/>
</dbReference>
<proteinExistence type="predicted"/>
<keyword evidence="5" id="KW-0949">S-adenosyl-L-methionine</keyword>
<keyword evidence="1" id="KW-0963">Cytoplasm</keyword>
<gene>
    <name evidence="11" type="ORF">RGQ30_00500</name>
</gene>
<dbReference type="Gene3D" id="3.30.9.10">
    <property type="entry name" value="D-Amino Acid Oxidase, subunit A, domain 2"/>
    <property type="match status" value="1"/>
</dbReference>
<keyword evidence="6" id="KW-0819">tRNA processing</keyword>
<dbReference type="GO" id="GO:0016645">
    <property type="term" value="F:oxidoreductase activity, acting on the CH-NH group of donors"/>
    <property type="evidence" value="ECO:0007669"/>
    <property type="project" value="InterPro"/>
</dbReference>
<dbReference type="SUPFAM" id="SSF54373">
    <property type="entry name" value="FAD-linked reductases, C-terminal domain"/>
    <property type="match status" value="1"/>
</dbReference>
<dbReference type="NCBIfam" id="TIGR03197">
    <property type="entry name" value="MnmC_Cterm"/>
    <property type="match status" value="1"/>
</dbReference>
<dbReference type="EMBL" id="AP028947">
    <property type="protein sequence ID" value="BET24549.1"/>
    <property type="molecule type" value="Genomic_DNA"/>
</dbReference>
<dbReference type="GO" id="GO:0008168">
    <property type="term" value="F:methyltransferase activity"/>
    <property type="evidence" value="ECO:0007669"/>
    <property type="project" value="UniProtKB-KW"/>
</dbReference>
<keyword evidence="3" id="KW-0285">Flavoprotein</keyword>
<evidence type="ECO:0000256" key="2">
    <source>
        <dbReference type="ARBA" id="ARBA00022603"/>
    </source>
</evidence>
<dbReference type="InterPro" id="IPR017610">
    <property type="entry name" value="tRNA_S-uridine_synth_MnmC_C"/>
</dbReference>
<accession>A0AA86J0U1</accession>
<keyword evidence="2" id="KW-0489">Methyltransferase</keyword>
<evidence type="ECO:0000256" key="9">
    <source>
        <dbReference type="ARBA" id="ARBA00023268"/>
    </source>
</evidence>
<dbReference type="GO" id="GO:0008033">
    <property type="term" value="P:tRNA processing"/>
    <property type="evidence" value="ECO:0007669"/>
    <property type="project" value="UniProtKB-KW"/>
</dbReference>
<evidence type="ECO:0000259" key="10">
    <source>
        <dbReference type="Pfam" id="PF01266"/>
    </source>
</evidence>
<dbReference type="SUPFAM" id="SSF51905">
    <property type="entry name" value="FAD/NAD(P)-binding domain"/>
    <property type="match status" value="1"/>
</dbReference>
<evidence type="ECO:0000256" key="3">
    <source>
        <dbReference type="ARBA" id="ARBA00022630"/>
    </source>
</evidence>
<keyword evidence="8" id="KW-0560">Oxidoreductase</keyword>
<dbReference type="GO" id="GO:0005737">
    <property type="term" value="C:cytoplasm"/>
    <property type="evidence" value="ECO:0007669"/>
    <property type="project" value="TreeGrafter"/>
</dbReference>
<keyword evidence="7" id="KW-0274">FAD</keyword>
<reference evidence="11 12" key="1">
    <citation type="submission" date="2023-10" db="EMBL/GenBank/DDBJ databases">
        <title>Complete Genome Sequence of Limnobacter thiooxidans CS-K2T, Isolated from freshwater lake sediments in Bavaria, Germany.</title>
        <authorList>
            <person name="Naruki M."/>
            <person name="Watanabe A."/>
            <person name="Warashina T."/>
            <person name="Morita T."/>
            <person name="Arakawa K."/>
        </authorList>
    </citation>
    <scope>NUCLEOTIDE SEQUENCE [LARGE SCALE GENOMIC DNA]</scope>
    <source>
        <strain evidence="11 12">CS-K2</strain>
    </source>
</reference>
<feature type="domain" description="FAD dependent oxidoreductase" evidence="10">
    <location>
        <begin position="138"/>
        <end position="459"/>
    </location>
</feature>
<dbReference type="Pfam" id="PF01266">
    <property type="entry name" value="DAO"/>
    <property type="match status" value="1"/>
</dbReference>
<evidence type="ECO:0000256" key="7">
    <source>
        <dbReference type="ARBA" id="ARBA00022827"/>
    </source>
</evidence>
<dbReference type="InterPro" id="IPR006076">
    <property type="entry name" value="FAD-dep_OxRdtase"/>
</dbReference>
<dbReference type="Proteomes" id="UP001329151">
    <property type="component" value="Chromosome"/>
</dbReference>
<evidence type="ECO:0000256" key="6">
    <source>
        <dbReference type="ARBA" id="ARBA00022694"/>
    </source>
</evidence>
<keyword evidence="12" id="KW-1185">Reference proteome</keyword>
<evidence type="ECO:0000256" key="8">
    <source>
        <dbReference type="ARBA" id="ARBA00023002"/>
    </source>
</evidence>
<evidence type="ECO:0000256" key="5">
    <source>
        <dbReference type="ARBA" id="ARBA00022691"/>
    </source>
</evidence>
<dbReference type="GO" id="GO:0032259">
    <property type="term" value="P:methylation"/>
    <property type="evidence" value="ECO:0007669"/>
    <property type="project" value="UniProtKB-KW"/>
</dbReference>
<evidence type="ECO:0000313" key="12">
    <source>
        <dbReference type="Proteomes" id="UP001329151"/>
    </source>
</evidence>
<evidence type="ECO:0000313" key="11">
    <source>
        <dbReference type="EMBL" id="BET24549.1"/>
    </source>
</evidence>
<evidence type="ECO:0000256" key="1">
    <source>
        <dbReference type="ARBA" id="ARBA00022490"/>
    </source>
</evidence>
<dbReference type="AlphaFoldDB" id="A0AA86J0U1"/>
<sequence length="481" mass="52421">MVSPEIVRTVCTSWLESRQPVYTVLDPHFGAGETFHALLSLLQRTPSRPFARLRYQAATEFNNPALPTGLLNGVLAPGLHFMQMPELNVELHLWVGNTKAALQEFQGCFDAVLEPDAHRQYGRRMARQPLAMNQPESVAVVGAGIAGSSVALALCQRGVQVHLYDQAGGPATGASGNWVGAFHPHITRGDSPLSRLSRLGFEHTVQALNTLTEQGFLQKDEDWATPGHLQTVPVDEAERTRETLAQLAFPESLVRWAEPDSLLPTPLSGLYFPQGGWVKPARWVQANLQACGSLLTTHYNTPVHDLTALREQHDAVVVCSAEQSIILAPIDGAKVGVVKGQISKLQATVQPNVVLSGESYAIAPPRENWLVLGATYERPVLDLNPTPEADELNVARFRAAFPDWPLGNVVDHRCAVRAVWHDRLPAIGPVPNMPGVFMSTGFASRGLLWAALGGWLVADHCLDQPFESKLLGKIRPRGARA</sequence>